<organism evidence="2 3">
    <name type="scientific">Streptomyces marianii</name>
    <dbReference type="NCBI Taxonomy" id="1817406"/>
    <lineage>
        <taxon>Bacteria</taxon>
        <taxon>Bacillati</taxon>
        <taxon>Actinomycetota</taxon>
        <taxon>Actinomycetes</taxon>
        <taxon>Kitasatosporales</taxon>
        <taxon>Streptomycetaceae</taxon>
        <taxon>Streptomyces</taxon>
    </lineage>
</organism>
<dbReference type="Proteomes" id="UP000305921">
    <property type="component" value="Unassembled WGS sequence"/>
</dbReference>
<gene>
    <name evidence="2" type="ORF">FEF34_33825</name>
</gene>
<evidence type="ECO:0000313" key="3">
    <source>
        <dbReference type="Proteomes" id="UP000305921"/>
    </source>
</evidence>
<name>A0A5R9EF34_9ACTN</name>
<feature type="region of interest" description="Disordered" evidence="1">
    <location>
        <begin position="1"/>
        <end position="44"/>
    </location>
</feature>
<feature type="compositionally biased region" description="Low complexity" evidence="1">
    <location>
        <begin position="10"/>
        <end position="22"/>
    </location>
</feature>
<accession>A0A5R9EF34</accession>
<keyword evidence="3" id="KW-1185">Reference proteome</keyword>
<reference evidence="2 3" key="1">
    <citation type="submission" date="2019-05" db="EMBL/GenBank/DDBJ databases">
        <title>Streptomyces marianii sp. nov., a novel marine actinomycete from southern coast of India.</title>
        <authorList>
            <person name="Iniyan A.M."/>
            <person name="Wink J."/>
            <person name="Ramprasad E."/>
            <person name="Ramana C.V."/>
            <person name="Bunk B."/>
            <person name="Sproer C."/>
            <person name="Joseph F.-J.R.S."/>
            <person name="Vincent S.G.P."/>
        </authorList>
    </citation>
    <scope>NUCLEOTIDE SEQUENCE [LARGE SCALE GENOMIC DNA]</scope>
    <source>
        <strain evidence="2 3">ICN19</strain>
    </source>
</reference>
<evidence type="ECO:0000256" key="1">
    <source>
        <dbReference type="SAM" id="MobiDB-lite"/>
    </source>
</evidence>
<protein>
    <submittedName>
        <fullName evidence="2">Uncharacterized protein</fullName>
    </submittedName>
</protein>
<dbReference type="EMBL" id="VAWE01000001">
    <property type="protein sequence ID" value="TLQ47272.1"/>
    <property type="molecule type" value="Genomic_DNA"/>
</dbReference>
<dbReference type="RefSeq" id="WP_138056556.1">
    <property type="nucleotide sequence ID" value="NZ_VAWE01000001.1"/>
</dbReference>
<comment type="caution">
    <text evidence="2">The sequence shown here is derived from an EMBL/GenBank/DDBJ whole genome shotgun (WGS) entry which is preliminary data.</text>
</comment>
<evidence type="ECO:0000313" key="2">
    <source>
        <dbReference type="EMBL" id="TLQ47272.1"/>
    </source>
</evidence>
<sequence>MRARRKAPRARAATAGSGSATAIPWRAGEAPGTARRGASGIQAGEPADHVASAVIATARGSAARQALFGDIRVGTRVEVPEGGLPALMPMQVPKIS</sequence>
<dbReference type="AlphaFoldDB" id="A0A5R9EF34"/>
<proteinExistence type="predicted"/>